<dbReference type="Gene3D" id="3.20.20.70">
    <property type="entry name" value="Aldolase class I"/>
    <property type="match status" value="1"/>
</dbReference>
<protein>
    <submittedName>
        <fullName evidence="5">Alkene reductase</fullName>
    </submittedName>
</protein>
<evidence type="ECO:0000313" key="6">
    <source>
        <dbReference type="Proteomes" id="UP000244496"/>
    </source>
</evidence>
<accession>A0A2S0UNY1</accession>
<dbReference type="PANTHER" id="PTHR22893:SF91">
    <property type="entry name" value="NADPH DEHYDROGENASE 2-RELATED"/>
    <property type="match status" value="1"/>
</dbReference>
<dbReference type="GO" id="GO:0016628">
    <property type="term" value="F:oxidoreductase activity, acting on the CH-CH group of donors, NAD or NADP as acceptor"/>
    <property type="evidence" value="ECO:0007669"/>
    <property type="project" value="UniProtKB-ARBA"/>
</dbReference>
<dbReference type="FunFam" id="3.20.20.70:FF:000059">
    <property type="entry name" value="N-ethylmaleimide reductase, FMN-linked"/>
    <property type="match status" value="1"/>
</dbReference>
<sequence length="365" mass="39051">MTTAKLFTPLRVGAIDLANRVVMAPLTRNRARHEDDTPHALHVEYYAQRATAGLLITEASQISPEGKGYAWTPGIYSPEQVAGWKAVTDAVHAKGGKIVIQLWHVGRVSHTVLQPDGQPPVAPSAIAAETRTFDGENFLPTSMPRALGLDEMPRIAAEYAAATRNAREAGFDGVEIHAANGYLIDQFLRDGSNTRTDAYGGSLENRTRFLSEVIDAVVGAWDAGHVGIRLSPFSGANGVSDSDPVATFTRAVEIIDAAGLAYLHMVEGETGGSRDLAEGQDIAALRAKFRGVYIANNGYTRDLAIEAVEQGRADMVAFGRPFIANPDLVERLKADAPLNTPDQATFYGGGAKGYTDYPTLQSAEA</sequence>
<reference evidence="5 6" key="1">
    <citation type="submission" date="2018-04" db="EMBL/GenBank/DDBJ databases">
        <title>Genome sequencing of Gemmobacter.</title>
        <authorList>
            <person name="Yi H."/>
            <person name="Baek M.-G."/>
        </authorList>
    </citation>
    <scope>NUCLEOTIDE SEQUENCE [LARGE SCALE GENOMIC DNA]</scope>
    <source>
        <strain evidence="5 6">HYN0069</strain>
    </source>
</reference>
<dbReference type="RefSeq" id="WP_108436343.1">
    <property type="nucleotide sequence ID" value="NZ_CP028918.1"/>
</dbReference>
<evidence type="ECO:0000256" key="2">
    <source>
        <dbReference type="ARBA" id="ARBA00005979"/>
    </source>
</evidence>
<comment type="similarity">
    <text evidence="2">Belongs to the NADH:flavin oxidoreductase/NADH oxidase family.</text>
</comment>
<proteinExistence type="inferred from homology"/>
<dbReference type="InterPro" id="IPR001155">
    <property type="entry name" value="OxRdtase_FMN_N"/>
</dbReference>
<dbReference type="OrthoDB" id="9784632at2"/>
<dbReference type="InterPro" id="IPR013785">
    <property type="entry name" value="Aldolase_TIM"/>
</dbReference>
<dbReference type="EMBL" id="CP028918">
    <property type="protein sequence ID" value="AWB49526.1"/>
    <property type="molecule type" value="Genomic_DNA"/>
</dbReference>
<dbReference type="AlphaFoldDB" id="A0A2S0UNY1"/>
<feature type="domain" description="NADH:flavin oxidoreductase/NADH oxidase N-terminal" evidence="4">
    <location>
        <begin position="5"/>
        <end position="338"/>
    </location>
</feature>
<dbReference type="GO" id="GO:0010181">
    <property type="term" value="F:FMN binding"/>
    <property type="evidence" value="ECO:0007669"/>
    <property type="project" value="InterPro"/>
</dbReference>
<dbReference type="GO" id="GO:0005829">
    <property type="term" value="C:cytosol"/>
    <property type="evidence" value="ECO:0007669"/>
    <property type="project" value="TreeGrafter"/>
</dbReference>
<dbReference type="PANTHER" id="PTHR22893">
    <property type="entry name" value="NADH OXIDOREDUCTASE-RELATED"/>
    <property type="match status" value="1"/>
</dbReference>
<comment type="cofactor">
    <cofactor evidence="1">
        <name>FMN</name>
        <dbReference type="ChEBI" id="CHEBI:58210"/>
    </cofactor>
</comment>
<evidence type="ECO:0000313" key="5">
    <source>
        <dbReference type="EMBL" id="AWB49526.1"/>
    </source>
</evidence>
<keyword evidence="3" id="KW-0560">Oxidoreductase</keyword>
<evidence type="ECO:0000256" key="1">
    <source>
        <dbReference type="ARBA" id="ARBA00001917"/>
    </source>
</evidence>
<keyword evidence="6" id="KW-1185">Reference proteome</keyword>
<dbReference type="Pfam" id="PF00724">
    <property type="entry name" value="Oxidored_FMN"/>
    <property type="match status" value="1"/>
</dbReference>
<dbReference type="NCBIfam" id="NF007899">
    <property type="entry name" value="PRK10605.1"/>
    <property type="match status" value="1"/>
</dbReference>
<dbReference type="KEGG" id="geh:HYN69_14360"/>
<dbReference type="SUPFAM" id="SSF51395">
    <property type="entry name" value="FMN-linked oxidoreductases"/>
    <property type="match status" value="1"/>
</dbReference>
<dbReference type="Proteomes" id="UP000244496">
    <property type="component" value="Chromosome"/>
</dbReference>
<evidence type="ECO:0000259" key="4">
    <source>
        <dbReference type="Pfam" id="PF00724"/>
    </source>
</evidence>
<dbReference type="CDD" id="cd02933">
    <property type="entry name" value="OYE_like_FMN"/>
    <property type="match status" value="1"/>
</dbReference>
<name>A0A2S0UNY1_9RHOB</name>
<gene>
    <name evidence="5" type="ORF">HYN69_14360</name>
</gene>
<evidence type="ECO:0000256" key="3">
    <source>
        <dbReference type="ARBA" id="ARBA00023002"/>
    </source>
</evidence>
<dbReference type="InterPro" id="IPR045247">
    <property type="entry name" value="Oye-like"/>
</dbReference>
<organism evidence="5 6">
    <name type="scientific">Paragemmobacter aquarius</name>
    <dbReference type="NCBI Taxonomy" id="2169400"/>
    <lineage>
        <taxon>Bacteria</taxon>
        <taxon>Pseudomonadati</taxon>
        <taxon>Pseudomonadota</taxon>
        <taxon>Alphaproteobacteria</taxon>
        <taxon>Rhodobacterales</taxon>
        <taxon>Paracoccaceae</taxon>
        <taxon>Paragemmobacter</taxon>
    </lineage>
</organism>